<dbReference type="NCBIfam" id="NF037995">
    <property type="entry name" value="TRAP_S1"/>
    <property type="match status" value="1"/>
</dbReference>
<evidence type="ECO:0000313" key="4">
    <source>
        <dbReference type="Proteomes" id="UP000183447"/>
    </source>
</evidence>
<dbReference type="RefSeq" id="WP_072342649.1">
    <property type="nucleotide sequence ID" value="NZ_FPKU01000002.1"/>
</dbReference>
<organism evidence="3 4">
    <name type="scientific">Devosia enhydra</name>
    <dbReference type="NCBI Taxonomy" id="665118"/>
    <lineage>
        <taxon>Bacteria</taxon>
        <taxon>Pseudomonadati</taxon>
        <taxon>Pseudomonadota</taxon>
        <taxon>Alphaproteobacteria</taxon>
        <taxon>Hyphomicrobiales</taxon>
        <taxon>Devosiaceae</taxon>
        <taxon>Devosia</taxon>
    </lineage>
</organism>
<dbReference type="CDD" id="cd13665">
    <property type="entry name" value="PBP2_TRAP_Dctp3_4"/>
    <property type="match status" value="1"/>
</dbReference>
<dbReference type="GO" id="GO:0055085">
    <property type="term" value="P:transmembrane transport"/>
    <property type="evidence" value="ECO:0007669"/>
    <property type="project" value="InterPro"/>
</dbReference>
<keyword evidence="1 2" id="KW-0732">Signal</keyword>
<reference evidence="3 4" key="1">
    <citation type="submission" date="2016-11" db="EMBL/GenBank/DDBJ databases">
        <authorList>
            <person name="Jaros S."/>
            <person name="Januszkiewicz K."/>
            <person name="Wedrychowicz H."/>
        </authorList>
    </citation>
    <scope>NUCLEOTIDE SEQUENCE [LARGE SCALE GENOMIC DNA]</scope>
    <source>
        <strain evidence="3 4">ATCC 23634</strain>
    </source>
</reference>
<dbReference type="Gene3D" id="3.40.190.170">
    <property type="entry name" value="Bacterial extracellular solute-binding protein, family 7"/>
    <property type="match status" value="1"/>
</dbReference>
<dbReference type="PANTHER" id="PTHR33376:SF15">
    <property type="entry name" value="BLL6794 PROTEIN"/>
    <property type="match status" value="1"/>
</dbReference>
<protein>
    <submittedName>
        <fullName evidence="3">TRAP-type C4-dicarboxylate transport system, substrate-binding protein</fullName>
    </submittedName>
</protein>
<gene>
    <name evidence="3" type="ORF">SAMN02983003_2196</name>
</gene>
<evidence type="ECO:0000256" key="1">
    <source>
        <dbReference type="ARBA" id="ARBA00022729"/>
    </source>
</evidence>
<dbReference type="Proteomes" id="UP000183447">
    <property type="component" value="Unassembled WGS sequence"/>
</dbReference>
<sequence length="346" mass="37041">MKRRSVVLGGLAGSLVAGLMLAGSAQAQEVTLRVHQMLPAQATIPAKAIEPWVKRVEEASGGRIKFELYPAMQLGGAPANLYDQARDGVVDLIWTVLGYTPGRFPKAEVFEMPFLVTTGEATSVAFQRFVEENAMDEFEGVKLIAVHAHGPGLFHSIDPITSLEDLRGMKIRGGSRVINDMLTRLGAEPVGMPVTGVPEALSKGVITGTTIPWEVTPSLRVAELVKNHTGFSGEQGLYTQTFAFTMNLDAYNNLPDDLKAIIDANSGVETARAFGQAMDGGDQAGLKIAQDAGNSIVTLDEAETARWKEVAQATIDNWVSQMDASGVDGRALYDRAVALVAEETAR</sequence>
<dbReference type="Pfam" id="PF03480">
    <property type="entry name" value="DctP"/>
    <property type="match status" value="1"/>
</dbReference>
<accession>A0A1K2HYG2</accession>
<feature type="chain" id="PRO_5012679113" evidence="2">
    <location>
        <begin position="28"/>
        <end position="346"/>
    </location>
</feature>
<name>A0A1K2HYG2_9HYPH</name>
<dbReference type="PANTHER" id="PTHR33376">
    <property type="match status" value="1"/>
</dbReference>
<feature type="signal peptide" evidence="2">
    <location>
        <begin position="1"/>
        <end position="27"/>
    </location>
</feature>
<evidence type="ECO:0000256" key="2">
    <source>
        <dbReference type="SAM" id="SignalP"/>
    </source>
</evidence>
<dbReference type="AlphaFoldDB" id="A0A1K2HYG2"/>
<dbReference type="InterPro" id="IPR038404">
    <property type="entry name" value="TRAP_DctP_sf"/>
</dbReference>
<dbReference type="OrthoDB" id="9799287at2"/>
<dbReference type="InterPro" id="IPR018389">
    <property type="entry name" value="DctP_fam"/>
</dbReference>
<proteinExistence type="predicted"/>
<evidence type="ECO:0000313" key="3">
    <source>
        <dbReference type="EMBL" id="SFZ84755.1"/>
    </source>
</evidence>
<dbReference type="STRING" id="665118.SAMN02983003_2196"/>
<dbReference type="EMBL" id="FPKU01000002">
    <property type="protein sequence ID" value="SFZ84755.1"/>
    <property type="molecule type" value="Genomic_DNA"/>
</dbReference>
<keyword evidence="4" id="KW-1185">Reference proteome</keyword>